<reference evidence="1 2" key="1">
    <citation type="submission" date="2010-04" db="EMBL/GenBank/DDBJ databases">
        <title>Complete sequence of chromosome 1 of Burkholderia sp. CCGE1002.</title>
        <authorList>
            <consortium name="US DOE Joint Genome Institute"/>
            <person name="Lucas S."/>
            <person name="Copeland A."/>
            <person name="Lapidus A."/>
            <person name="Cheng J.-F."/>
            <person name="Bruce D."/>
            <person name="Goodwin L."/>
            <person name="Pitluck S."/>
            <person name="Chertkov O."/>
            <person name="Detter J.C."/>
            <person name="Han C."/>
            <person name="Tapia R."/>
            <person name="Land M."/>
            <person name="Hauser L."/>
            <person name="Kyrpides N."/>
            <person name="Ovchinnikova G."/>
            <person name="Martinez-Romero E."/>
            <person name="Hernandez M.A.R."/>
            <person name="Tiedje J.M."/>
            <person name="Woyke T."/>
        </authorList>
    </citation>
    <scope>NUCLEOTIDE SEQUENCE [LARGE SCALE GENOMIC DNA]</scope>
    <source>
        <strain evidence="1 2">CCGE1002</strain>
    </source>
</reference>
<name>D5WBN3_PARAM</name>
<dbReference type="KEGG" id="bge:BC1002_2356"/>
<reference evidence="1 2" key="2">
    <citation type="journal article" date="2012" name="J. Bacteriol.">
        <title>Genome Sequences of Burkholderia sp. Strains CCGE1002 and H160, Isolated from Legume Nodules in Mexico and Brazil.</title>
        <authorList>
            <person name="Ormeno-Orrillo E."/>
            <person name="Rogel M.A."/>
            <person name="Chueire L.M."/>
            <person name="Tiedje J.M."/>
            <person name="Martinez-Romero E."/>
            <person name="Hungria M."/>
        </authorList>
    </citation>
    <scope>NUCLEOTIDE SEQUENCE [LARGE SCALE GENOMIC DNA]</scope>
    <source>
        <strain evidence="1 2">CCGE1002</strain>
    </source>
</reference>
<dbReference type="HOGENOM" id="CLU_200291_0_0_4"/>
<dbReference type="RefSeq" id="WP_013090257.1">
    <property type="nucleotide sequence ID" value="NC_014117.1"/>
</dbReference>
<gene>
    <name evidence="1" type="ordered locus">BC1002_2356</name>
</gene>
<protein>
    <submittedName>
        <fullName evidence="1">Uncharacterized protein</fullName>
    </submittedName>
</protein>
<dbReference type="GeneID" id="301093688"/>
<dbReference type="EMBL" id="CP002013">
    <property type="protein sequence ID" value="ADG16411.1"/>
    <property type="molecule type" value="Genomic_DNA"/>
</dbReference>
<proteinExistence type="predicted"/>
<dbReference type="Proteomes" id="UP000002190">
    <property type="component" value="Chromosome 1"/>
</dbReference>
<organism evidence="1 2">
    <name type="scientific">Paraburkholderia atlantica</name>
    <dbReference type="NCBI Taxonomy" id="2654982"/>
    <lineage>
        <taxon>Bacteria</taxon>
        <taxon>Pseudomonadati</taxon>
        <taxon>Pseudomonadota</taxon>
        <taxon>Betaproteobacteria</taxon>
        <taxon>Burkholderiales</taxon>
        <taxon>Burkholderiaceae</taxon>
        <taxon>Paraburkholderia</taxon>
    </lineage>
</organism>
<evidence type="ECO:0000313" key="2">
    <source>
        <dbReference type="Proteomes" id="UP000002190"/>
    </source>
</evidence>
<dbReference type="AlphaFoldDB" id="D5WBN3"/>
<accession>D5WBN3</accession>
<evidence type="ECO:0000313" key="1">
    <source>
        <dbReference type="EMBL" id="ADG16411.1"/>
    </source>
</evidence>
<sequence>MLTLDEKAHLHSANDHLRNAVYLIAVQQDRVERQTVAGLDTALSETLLSLMNATLRNFILHRKLICETIERAGR</sequence>